<proteinExistence type="inferred from homology"/>
<evidence type="ECO:0000256" key="5">
    <source>
        <dbReference type="ARBA" id="ARBA00023014"/>
    </source>
</evidence>
<dbReference type="PANTHER" id="PTHR43273:SF3">
    <property type="entry name" value="ANAEROBIC SULFATASE-MATURATING ENZYME HOMOLOG ASLB-RELATED"/>
    <property type="match status" value="1"/>
</dbReference>
<protein>
    <submittedName>
        <fullName evidence="8">Twitch domain-containing radical SAM protein</fullName>
    </submittedName>
</protein>
<evidence type="ECO:0000256" key="3">
    <source>
        <dbReference type="ARBA" id="ARBA00022723"/>
    </source>
</evidence>
<keyword evidence="4" id="KW-0408">Iron</keyword>
<keyword evidence="2" id="KW-0949">S-adenosyl-L-methionine</keyword>
<dbReference type="PANTHER" id="PTHR43273">
    <property type="entry name" value="ANAEROBIC SULFATASE-MATURATING ENZYME HOMOLOG ASLB-RELATED"/>
    <property type="match status" value="1"/>
</dbReference>
<dbReference type="EMBL" id="JAYGJQ010000001">
    <property type="protein sequence ID" value="MEA9354985.1"/>
    <property type="molecule type" value="Genomic_DNA"/>
</dbReference>
<accession>A0ABU5VPM1</accession>
<comment type="cofactor">
    <cofactor evidence="1">
        <name>[4Fe-4S] cluster</name>
        <dbReference type="ChEBI" id="CHEBI:49883"/>
    </cofactor>
</comment>
<dbReference type="Pfam" id="PF04055">
    <property type="entry name" value="Radical_SAM"/>
    <property type="match status" value="1"/>
</dbReference>
<dbReference type="NCBIfam" id="NF033640">
    <property type="entry name" value="N_Twi_rSAM"/>
    <property type="match status" value="1"/>
</dbReference>
<sequence>MNKKFCPVPWSYVALKNNGDFRVCCHANASDERGLLRKTDQTKFNIATDSISHARQSQLMSEVRLSMLNNETHSTCIRCDKEDLAGMHSRRQYEKERAASVLSLEQARALTNADGSLQLEKTPVRFMDLRFSNRCNLKCRMCGPTDSEFWYDDYVKVWQQTMFTDGGEEVQLSQNSKGKWIAETQQYKWVDEDNSWSEIKANLSELEYIYIVGGEPLLVMGHVEILRECIARNVAGNITLEYNTNLTLLPDEVLELWKHFKKVRVGISIDGVKKVNDYIRSPSKWEQIEFNFKKLMDYNLNDNFEVWFSLTYQAYNAYHIVEVFEWIKNEFLMPKNSSFYKVKLKTHPLHKPDHLSVKILPRKNKDELALIYKNYIQKLEEERKAYVTSKRFNKFVDTTTATLNSFLSFMEDEDLSSHLDTFLRFTKDLDSMRSENISTVIPEIGKMIHG</sequence>
<keyword evidence="5" id="KW-0411">Iron-sulfur</keyword>
<evidence type="ECO:0000256" key="4">
    <source>
        <dbReference type="ARBA" id="ARBA00023004"/>
    </source>
</evidence>
<dbReference type="PROSITE" id="PS51918">
    <property type="entry name" value="RADICAL_SAM"/>
    <property type="match status" value="1"/>
</dbReference>
<keyword evidence="9" id="KW-1185">Reference proteome</keyword>
<dbReference type="RefSeq" id="WP_323574475.1">
    <property type="nucleotide sequence ID" value="NZ_JAYGJQ010000001.1"/>
</dbReference>
<evidence type="ECO:0000259" key="7">
    <source>
        <dbReference type="PROSITE" id="PS51918"/>
    </source>
</evidence>
<dbReference type="InterPro" id="IPR023867">
    <property type="entry name" value="Sulphatase_maturase_rSAM"/>
</dbReference>
<dbReference type="SFLD" id="SFLDG01067">
    <property type="entry name" value="SPASM/twitch_domain_containing"/>
    <property type="match status" value="1"/>
</dbReference>
<dbReference type="InterPro" id="IPR058240">
    <property type="entry name" value="rSAM_sf"/>
</dbReference>
<comment type="similarity">
    <text evidence="6">Belongs to the radical SAM superfamily. Anaerobic sulfatase-maturating enzyme family.</text>
</comment>
<dbReference type="InterPro" id="IPR013785">
    <property type="entry name" value="Aldolase_TIM"/>
</dbReference>
<evidence type="ECO:0000313" key="8">
    <source>
        <dbReference type="EMBL" id="MEA9354985.1"/>
    </source>
</evidence>
<evidence type="ECO:0000256" key="2">
    <source>
        <dbReference type="ARBA" id="ARBA00022691"/>
    </source>
</evidence>
<dbReference type="SUPFAM" id="SSF102114">
    <property type="entry name" value="Radical SAM enzymes"/>
    <property type="match status" value="1"/>
</dbReference>
<dbReference type="InterPro" id="IPR007197">
    <property type="entry name" value="rSAM"/>
</dbReference>
<feature type="domain" description="Radical SAM core" evidence="7">
    <location>
        <begin position="121"/>
        <end position="391"/>
    </location>
</feature>
<comment type="caution">
    <text evidence="8">The sequence shown here is derived from an EMBL/GenBank/DDBJ whole genome shotgun (WGS) entry which is preliminary data.</text>
</comment>
<dbReference type="CDD" id="cd01335">
    <property type="entry name" value="Radical_SAM"/>
    <property type="match status" value="1"/>
</dbReference>
<keyword evidence="3" id="KW-0479">Metal-binding</keyword>
<dbReference type="Gene3D" id="3.20.20.70">
    <property type="entry name" value="Aldolase class I"/>
    <property type="match status" value="2"/>
</dbReference>
<evidence type="ECO:0000313" key="9">
    <source>
        <dbReference type="Proteomes" id="UP001302274"/>
    </source>
</evidence>
<reference evidence="8 9" key="1">
    <citation type="submission" date="2023-11" db="EMBL/GenBank/DDBJ databases">
        <title>A Novel Polar Bacteriovorax (B. antarcticus) Isolated from the Biocrust in Antarctica.</title>
        <authorList>
            <person name="Mun W."/>
            <person name="Choi S.Y."/>
            <person name="Mitchell R.J."/>
        </authorList>
    </citation>
    <scope>NUCLEOTIDE SEQUENCE [LARGE SCALE GENOMIC DNA]</scope>
    <source>
        <strain evidence="8 9">PP10</strain>
    </source>
</reference>
<dbReference type="Proteomes" id="UP001302274">
    <property type="component" value="Unassembled WGS sequence"/>
</dbReference>
<name>A0ABU5VPM1_9BACT</name>
<evidence type="ECO:0000256" key="6">
    <source>
        <dbReference type="ARBA" id="ARBA00023601"/>
    </source>
</evidence>
<dbReference type="CDD" id="cd21109">
    <property type="entry name" value="SPASM"/>
    <property type="match status" value="1"/>
</dbReference>
<dbReference type="SFLD" id="SFLDS00029">
    <property type="entry name" value="Radical_SAM"/>
    <property type="match status" value="1"/>
</dbReference>
<evidence type="ECO:0000256" key="1">
    <source>
        <dbReference type="ARBA" id="ARBA00001966"/>
    </source>
</evidence>
<organism evidence="8 9">
    <name type="scientific">Bacteriovorax antarcticus</name>
    <dbReference type="NCBI Taxonomy" id="3088717"/>
    <lineage>
        <taxon>Bacteria</taxon>
        <taxon>Pseudomonadati</taxon>
        <taxon>Bdellovibrionota</taxon>
        <taxon>Bacteriovoracia</taxon>
        <taxon>Bacteriovoracales</taxon>
        <taxon>Bacteriovoracaceae</taxon>
        <taxon>Bacteriovorax</taxon>
    </lineage>
</organism>
<gene>
    <name evidence="8" type="ORF">SHI21_02170</name>
</gene>